<evidence type="ECO:0000313" key="2">
    <source>
        <dbReference type="EMBL" id="AIF18654.1"/>
    </source>
</evidence>
<evidence type="ECO:0000256" key="1">
    <source>
        <dbReference type="SAM" id="Phobius"/>
    </source>
</evidence>
<sequence length="184" mass="21272">MCEARKCSVFSKLYKRIKIRYSVKNSVFLVNSLIFAIFFLIGCTDVNLEKVESKDHIVNCGNEGETHPDTMLKEAKINFDMRECFYQALKECSPAKMNTLVLGGAINYNFRIEPKNGKCNIHMIRDNIEGGEVKIKRQGVCETYEAFDTLQVPRWSDPEGLIPSYWKFSFRDCTGEMPSESYRY</sequence>
<name>A0A075HS77_9EURY</name>
<reference evidence="2" key="1">
    <citation type="journal article" date="2014" name="Genome Biol. Evol.">
        <title>Pangenome evidence for extensive interdomain horizontal transfer affecting lineage core and shell genes in uncultured planktonic thaumarchaeota and euryarchaeota.</title>
        <authorList>
            <person name="Deschamps P."/>
            <person name="Zivanovic Y."/>
            <person name="Moreira D."/>
            <person name="Rodriguez-Valera F."/>
            <person name="Lopez-Garcia P."/>
        </authorList>
    </citation>
    <scope>NUCLEOTIDE SEQUENCE</scope>
</reference>
<dbReference type="EMBL" id="KF901116">
    <property type="protein sequence ID" value="AIF18654.1"/>
    <property type="molecule type" value="Genomic_DNA"/>
</dbReference>
<keyword evidence="1" id="KW-0472">Membrane</keyword>
<feature type="transmembrane region" description="Helical" evidence="1">
    <location>
        <begin position="21"/>
        <end position="41"/>
    </location>
</feature>
<dbReference type="AlphaFoldDB" id="A0A075HS77"/>
<organism evidence="2">
    <name type="scientific">uncultured marine group II/III euryarchaeote KM3_83_G03</name>
    <dbReference type="NCBI Taxonomy" id="1456522"/>
    <lineage>
        <taxon>Archaea</taxon>
        <taxon>Methanobacteriati</taxon>
        <taxon>Methanobacteriota</taxon>
        <taxon>environmental samples</taxon>
    </lineage>
</organism>
<keyword evidence="1" id="KW-0812">Transmembrane</keyword>
<accession>A0A075HS77</accession>
<proteinExistence type="predicted"/>
<keyword evidence="1" id="KW-1133">Transmembrane helix</keyword>
<protein>
    <submittedName>
        <fullName evidence="2">Uncharacterized protein</fullName>
    </submittedName>
</protein>